<dbReference type="InterPro" id="IPR020846">
    <property type="entry name" value="MFS_dom"/>
</dbReference>
<proteinExistence type="inferred from homology"/>
<comment type="caution">
    <text evidence="10">The sequence shown here is derived from an EMBL/GenBank/DDBJ whole genome shotgun (WGS) entry which is preliminary data.</text>
</comment>
<dbReference type="InterPro" id="IPR005829">
    <property type="entry name" value="Sugar_transporter_CS"/>
</dbReference>
<dbReference type="GeneID" id="30027166"/>
<dbReference type="EMBL" id="LXTC01000003">
    <property type="protein sequence ID" value="OBA21718.1"/>
    <property type="molecule type" value="Genomic_DNA"/>
</dbReference>
<keyword evidence="11" id="KW-1185">Reference proteome</keyword>
<feature type="transmembrane region" description="Helical" evidence="8">
    <location>
        <begin position="358"/>
        <end position="377"/>
    </location>
</feature>
<dbReference type="STRING" id="869754.A0A1A0HCS5"/>
<dbReference type="NCBIfam" id="TIGR00879">
    <property type="entry name" value="SP"/>
    <property type="match status" value="1"/>
</dbReference>
<evidence type="ECO:0000256" key="2">
    <source>
        <dbReference type="ARBA" id="ARBA00010992"/>
    </source>
</evidence>
<evidence type="ECO:0000256" key="4">
    <source>
        <dbReference type="ARBA" id="ARBA00022692"/>
    </source>
</evidence>
<feature type="transmembrane region" description="Helical" evidence="8">
    <location>
        <begin position="425"/>
        <end position="449"/>
    </location>
</feature>
<dbReference type="InterPro" id="IPR005828">
    <property type="entry name" value="MFS_sugar_transport-like"/>
</dbReference>
<evidence type="ECO:0000256" key="5">
    <source>
        <dbReference type="ARBA" id="ARBA00022989"/>
    </source>
</evidence>
<keyword evidence="6 8" id="KW-0472">Membrane</keyword>
<dbReference type="PROSITE" id="PS50850">
    <property type="entry name" value="MFS"/>
    <property type="match status" value="1"/>
</dbReference>
<protein>
    <submittedName>
        <fullName evidence="10">General substrate transporter</fullName>
    </submittedName>
</protein>
<dbReference type="GO" id="GO:0005351">
    <property type="term" value="F:carbohydrate:proton symporter activity"/>
    <property type="evidence" value="ECO:0007669"/>
    <property type="project" value="TreeGrafter"/>
</dbReference>
<gene>
    <name evidence="10" type="ORF">METBIDRAFT_12194</name>
</gene>
<dbReference type="RefSeq" id="XP_018712228.1">
    <property type="nucleotide sequence ID" value="XM_018854190.1"/>
</dbReference>
<dbReference type="InterPro" id="IPR003663">
    <property type="entry name" value="Sugar/inositol_transpt"/>
</dbReference>
<dbReference type="Pfam" id="PF00083">
    <property type="entry name" value="Sugar_tr"/>
    <property type="match status" value="1"/>
</dbReference>
<dbReference type="OrthoDB" id="6133115at2759"/>
<feature type="transmembrane region" description="Helical" evidence="8">
    <location>
        <begin position="132"/>
        <end position="157"/>
    </location>
</feature>
<feature type="transmembrane region" description="Helical" evidence="8">
    <location>
        <begin position="199"/>
        <end position="220"/>
    </location>
</feature>
<dbReference type="InterPro" id="IPR050360">
    <property type="entry name" value="MFS_Sugar_Transporters"/>
</dbReference>
<evidence type="ECO:0000313" key="10">
    <source>
        <dbReference type="EMBL" id="OBA21718.1"/>
    </source>
</evidence>
<dbReference type="GO" id="GO:0016020">
    <property type="term" value="C:membrane"/>
    <property type="evidence" value="ECO:0007669"/>
    <property type="project" value="UniProtKB-SubCell"/>
</dbReference>
<dbReference type="AlphaFoldDB" id="A0A1A0HCS5"/>
<dbReference type="PANTHER" id="PTHR48022:SF68">
    <property type="entry name" value="MAJOR FACILITATOR SUPERFAMILY (MFS) PROFILE DOMAIN-CONTAINING PROTEIN-RELATED"/>
    <property type="match status" value="1"/>
</dbReference>
<name>A0A1A0HCS5_9ASCO</name>
<feature type="transmembrane region" description="Helical" evidence="8">
    <location>
        <begin position="455"/>
        <end position="475"/>
    </location>
</feature>
<evidence type="ECO:0000256" key="3">
    <source>
        <dbReference type="ARBA" id="ARBA00022448"/>
    </source>
</evidence>
<dbReference type="Proteomes" id="UP000092555">
    <property type="component" value="Unassembled WGS sequence"/>
</dbReference>
<feature type="domain" description="Major facilitator superfamily (MFS) profile" evidence="9">
    <location>
        <begin position="34"/>
        <end position="479"/>
    </location>
</feature>
<feature type="transmembrane region" description="Helical" evidence="8">
    <location>
        <begin position="169"/>
        <end position="193"/>
    </location>
</feature>
<comment type="subcellular location">
    <subcellularLocation>
        <location evidence="1">Membrane</location>
        <topology evidence="1">Multi-pass membrane protein</topology>
    </subcellularLocation>
</comment>
<keyword evidence="3 7" id="KW-0813">Transport</keyword>
<accession>A0A1A0HCS5</accession>
<dbReference type="FunFam" id="1.20.1250.20:FF:000061">
    <property type="entry name" value="MFS sugar transporter"/>
    <property type="match status" value="1"/>
</dbReference>
<feature type="transmembrane region" description="Helical" evidence="8">
    <location>
        <begin position="389"/>
        <end position="413"/>
    </location>
</feature>
<feature type="transmembrane region" description="Helical" evidence="8">
    <location>
        <begin position="29"/>
        <end position="47"/>
    </location>
</feature>
<feature type="transmembrane region" description="Helical" evidence="8">
    <location>
        <begin position="79"/>
        <end position="101"/>
    </location>
</feature>
<organism evidence="10 11">
    <name type="scientific">Metschnikowia bicuspidata var. bicuspidata NRRL YB-4993</name>
    <dbReference type="NCBI Taxonomy" id="869754"/>
    <lineage>
        <taxon>Eukaryota</taxon>
        <taxon>Fungi</taxon>
        <taxon>Dikarya</taxon>
        <taxon>Ascomycota</taxon>
        <taxon>Saccharomycotina</taxon>
        <taxon>Pichiomycetes</taxon>
        <taxon>Metschnikowiaceae</taxon>
        <taxon>Metschnikowia</taxon>
    </lineage>
</organism>
<reference evidence="10 11" key="1">
    <citation type="submission" date="2016-05" db="EMBL/GenBank/DDBJ databases">
        <title>Comparative genomics of biotechnologically important yeasts.</title>
        <authorList>
            <consortium name="DOE Joint Genome Institute"/>
            <person name="Riley R."/>
            <person name="Haridas S."/>
            <person name="Wolfe K.H."/>
            <person name="Lopes M.R."/>
            <person name="Hittinger C.T."/>
            <person name="Goker M."/>
            <person name="Salamov A."/>
            <person name="Wisecaver J."/>
            <person name="Long T.M."/>
            <person name="Aerts A.L."/>
            <person name="Barry K."/>
            <person name="Choi C."/>
            <person name="Clum A."/>
            <person name="Coughlan A.Y."/>
            <person name="Deshpande S."/>
            <person name="Douglass A.P."/>
            <person name="Hanson S.J."/>
            <person name="Klenk H.-P."/>
            <person name="LaButti K."/>
            <person name="Lapidus A."/>
            <person name="Lindquist E."/>
            <person name="Lipzen A."/>
            <person name="Meier-kolthoff J.P."/>
            <person name="Ohm R.A."/>
            <person name="Otillar R.P."/>
            <person name="Pangilinan J."/>
            <person name="Peng Y."/>
            <person name="Rokas A."/>
            <person name="Rosa C.A."/>
            <person name="Scheuner C."/>
            <person name="Sibirny A.A."/>
            <person name="Slot J.C."/>
            <person name="Stielow J.B."/>
            <person name="Sun H."/>
            <person name="Kurtzman C.P."/>
            <person name="Blackwell M."/>
            <person name="Grigoriev I.V."/>
            <person name="Jeffries T.W."/>
        </authorList>
    </citation>
    <scope>NUCLEOTIDE SEQUENCE [LARGE SCALE GENOMIC DNA]</scope>
    <source>
        <strain evidence="10 11">NRRL YB-4993</strain>
    </source>
</reference>
<dbReference type="InterPro" id="IPR036259">
    <property type="entry name" value="MFS_trans_sf"/>
</dbReference>
<evidence type="ECO:0000256" key="1">
    <source>
        <dbReference type="ARBA" id="ARBA00004141"/>
    </source>
</evidence>
<evidence type="ECO:0000256" key="6">
    <source>
        <dbReference type="ARBA" id="ARBA00023136"/>
    </source>
</evidence>
<evidence type="ECO:0000313" key="11">
    <source>
        <dbReference type="Proteomes" id="UP000092555"/>
    </source>
</evidence>
<dbReference type="SUPFAM" id="SSF103473">
    <property type="entry name" value="MFS general substrate transporter"/>
    <property type="match status" value="1"/>
</dbReference>
<evidence type="ECO:0000259" key="9">
    <source>
        <dbReference type="PROSITE" id="PS50850"/>
    </source>
</evidence>
<comment type="similarity">
    <text evidence="2 7">Belongs to the major facilitator superfamily. Sugar transporter (TC 2.A.1.1) family.</text>
</comment>
<evidence type="ECO:0000256" key="8">
    <source>
        <dbReference type="SAM" id="Phobius"/>
    </source>
</evidence>
<dbReference type="PROSITE" id="PS00217">
    <property type="entry name" value="SUGAR_TRANSPORT_2"/>
    <property type="match status" value="1"/>
</dbReference>
<keyword evidence="4 8" id="KW-0812">Transmembrane</keyword>
<dbReference type="PANTHER" id="PTHR48022">
    <property type="entry name" value="PLASTIDIC GLUCOSE TRANSPORTER 4"/>
    <property type="match status" value="1"/>
</dbReference>
<sequence>MTLSKSTSTSQTSDQDLSIPSFLGTRGTALGRLITIICGVGFLLFGYDQGVMGSLLTLKPFNETYTQIDTTLHKDAATLQGAVIAIYEIGCLLGALSTIYFGDALGRLKVIFIGSIIMIVGGALQAGSTDVAFLAVSRVISGVGNGFLTSTVPLYAAECSKALSRGKTLCIQGCLITFGICVSYWIDFAFYFTEDLGEISFRFPIAFQCVFPIIIIFFIFRLPESPRWLMAKHRDDEARTVFAALYDLPRDHSLVSQQMEEIKISLSMEKSTSHSAWLMLKQGRLRHFQRVNLAGWAQVMQQICGINLITYYAGTIYESYIGLSPFNARIVAACNGTEYFLASLIPIFIIEKVGRRPLFIWGAVGQFLTMLFLYVSMEMSEQGHDGGSYGAAVLLFVFNSIFAVSYLSLTWLYPPEISSLEVRAPTTAVSTACNWSFNFMVVMITPVCFSNIRHYTYLIFAAINFLMVPVVFLLYPETKGRTLEEMDMIFAKTPVDKPWMSVRIAKEMPFAHKDDSEDFEQYKASIMHEEIVEGSLFASETPPKSYY</sequence>
<dbReference type="Gene3D" id="1.20.1250.20">
    <property type="entry name" value="MFS general substrate transporter like domains"/>
    <property type="match status" value="1"/>
</dbReference>
<dbReference type="PRINTS" id="PR00171">
    <property type="entry name" value="SUGRTRNSPORT"/>
</dbReference>
<keyword evidence="5 8" id="KW-1133">Transmembrane helix</keyword>
<feature type="transmembrane region" description="Helical" evidence="8">
    <location>
        <begin position="108"/>
        <end position="126"/>
    </location>
</feature>
<evidence type="ECO:0000256" key="7">
    <source>
        <dbReference type="RuleBase" id="RU003346"/>
    </source>
</evidence>